<keyword evidence="3" id="KW-0285">Flavoprotein</keyword>
<dbReference type="PROSITE" id="PS00198">
    <property type="entry name" value="4FE4S_FER_1"/>
    <property type="match status" value="1"/>
</dbReference>
<evidence type="ECO:0000259" key="11">
    <source>
        <dbReference type="PROSITE" id="PS51379"/>
    </source>
</evidence>
<dbReference type="Pfam" id="PF07992">
    <property type="entry name" value="Pyr_redox_2"/>
    <property type="match status" value="1"/>
</dbReference>
<dbReference type="SUPFAM" id="SSF51971">
    <property type="entry name" value="Nucleotide-binding domain"/>
    <property type="match status" value="1"/>
</dbReference>
<dbReference type="PANTHER" id="PTHR48467">
    <property type="entry name" value="GLUTAMATE SYNTHASE 1 [NADH], CHLOROPLASTIC-LIKE"/>
    <property type="match status" value="1"/>
</dbReference>
<dbReference type="InterPro" id="IPR017900">
    <property type="entry name" value="4Fe4S_Fe_S_CS"/>
</dbReference>
<comment type="catalytic activity">
    <reaction evidence="10">
        <text>2 reduced [2Fe-2S]-[ferredoxin] + NADP(+) + H(+) = 2 oxidized [2Fe-2S]-[ferredoxin] + NADPH</text>
        <dbReference type="Rhea" id="RHEA:20125"/>
        <dbReference type="Rhea" id="RHEA-COMP:10000"/>
        <dbReference type="Rhea" id="RHEA-COMP:10001"/>
        <dbReference type="ChEBI" id="CHEBI:15378"/>
        <dbReference type="ChEBI" id="CHEBI:33737"/>
        <dbReference type="ChEBI" id="CHEBI:33738"/>
        <dbReference type="ChEBI" id="CHEBI:57783"/>
        <dbReference type="ChEBI" id="CHEBI:58349"/>
        <dbReference type="EC" id="1.18.1.2"/>
    </reaction>
</comment>
<dbReference type="InterPro" id="IPR055275">
    <property type="entry name" value="Ferredox_Rdtase"/>
</dbReference>
<keyword evidence="13" id="KW-1185">Reference proteome</keyword>
<comment type="caution">
    <text evidence="12">The sequence shown here is derived from an EMBL/GenBank/DDBJ whole genome shotgun (WGS) entry which is preliminary data.</text>
</comment>
<comment type="cofactor">
    <cofactor evidence="1">
        <name>FAD</name>
        <dbReference type="ChEBI" id="CHEBI:57692"/>
    </cofactor>
</comment>
<gene>
    <name evidence="12" type="ORF">F8M49_14300</name>
</gene>
<evidence type="ECO:0000256" key="2">
    <source>
        <dbReference type="ARBA" id="ARBA00013223"/>
    </source>
</evidence>
<dbReference type="PRINTS" id="PR00419">
    <property type="entry name" value="ADXRDTASE"/>
</dbReference>
<evidence type="ECO:0000313" key="13">
    <source>
        <dbReference type="Proteomes" id="UP001275440"/>
    </source>
</evidence>
<keyword evidence="6" id="KW-0521">NADP</keyword>
<evidence type="ECO:0000256" key="7">
    <source>
        <dbReference type="ARBA" id="ARBA00023002"/>
    </source>
</evidence>
<evidence type="ECO:0000256" key="4">
    <source>
        <dbReference type="ARBA" id="ARBA00022723"/>
    </source>
</evidence>
<dbReference type="EC" id="1.18.1.2" evidence="2"/>
<evidence type="ECO:0000256" key="9">
    <source>
        <dbReference type="ARBA" id="ARBA00023014"/>
    </source>
</evidence>
<evidence type="ECO:0000256" key="8">
    <source>
        <dbReference type="ARBA" id="ARBA00023004"/>
    </source>
</evidence>
<evidence type="ECO:0000313" key="12">
    <source>
        <dbReference type="EMBL" id="MDV2476226.1"/>
    </source>
</evidence>
<evidence type="ECO:0000256" key="6">
    <source>
        <dbReference type="ARBA" id="ARBA00022857"/>
    </source>
</evidence>
<feature type="domain" description="4Fe-4S ferredoxin-type" evidence="11">
    <location>
        <begin position="37"/>
        <end position="66"/>
    </location>
</feature>
<proteinExistence type="predicted"/>
<protein>
    <recommendedName>
        <fullName evidence="2">ferredoxin--NADP(+) reductase</fullName>
        <ecNumber evidence="2">1.18.1.2</ecNumber>
    </recommendedName>
</protein>
<dbReference type="SUPFAM" id="SSF54862">
    <property type="entry name" value="4Fe-4S ferredoxins"/>
    <property type="match status" value="1"/>
</dbReference>
<dbReference type="Proteomes" id="UP001275440">
    <property type="component" value="Unassembled WGS sequence"/>
</dbReference>
<keyword evidence="4" id="KW-0479">Metal-binding</keyword>
<dbReference type="EMBL" id="WBMO01000001">
    <property type="protein sequence ID" value="MDV2476226.1"/>
    <property type="molecule type" value="Genomic_DNA"/>
</dbReference>
<dbReference type="PROSITE" id="PS51379">
    <property type="entry name" value="4FE4S_FER_2"/>
    <property type="match status" value="1"/>
</dbReference>
<dbReference type="Gene3D" id="3.30.70.20">
    <property type="match status" value="1"/>
</dbReference>
<keyword evidence="5" id="KW-0274">FAD</keyword>
<dbReference type="InterPro" id="IPR023753">
    <property type="entry name" value="FAD/NAD-binding_dom"/>
</dbReference>
<dbReference type="Gene3D" id="3.40.50.720">
    <property type="entry name" value="NAD(P)-binding Rossmann-like Domain"/>
    <property type="match status" value="1"/>
</dbReference>
<dbReference type="Gene3D" id="3.50.50.60">
    <property type="entry name" value="FAD/NAD(P)-binding domain"/>
    <property type="match status" value="1"/>
</dbReference>
<dbReference type="InterPro" id="IPR017896">
    <property type="entry name" value="4Fe4S_Fe-S-bd"/>
</dbReference>
<sequence>MAHVVTQPCCNDAGCVAVCPVNCIHPTPEERIHARTEMLYIDPATCIDCGACVDECPVDAIVPPEDLTPAMQPFVDMNAAYYEDNPTPEPVAAPELPKVARGSGVLRVAIVGSGPSACYLADALCTHRGLDVEISMIERLPVPGGLVRYGVAPDHSSTKSIAGTFTRIMGRRNVDVYLDVEVGRHLTHDDLLRHHHAVVYASGATGDRALGVPGEGLAGSMSAREFVAWYNGHPEYADLRLDLSCQRAVVVGNGNVALDVARVLTSDVSRLMTTDIAAHALEALAASRIREVVVLGRRGARSASFSTPELLGLGEIPGVDVTASGIDHGSAEMSVLEHIRADILTRYAETDPMAGRRRIHLQFLRSPVEVLGNGRVEYLRTAVNALDEHGGVGETGEFEDIETGLVLRSIGFRGERRPGVPFDEDRAVIPNLAGAAIDPDSGERVPGVYTAGWLKRGPSGVIGSNKTCSAETAASIVGDFVEGRHATPAGDRKAFAALVSARQPDYLDLQGWRRIDAFERNAGRSAGRPRVKVVSTSAMSSVARGEPAVAR</sequence>
<dbReference type="PANTHER" id="PTHR48467:SF1">
    <property type="entry name" value="GLUTAMATE SYNTHASE 1 [NADH], CHLOROPLASTIC-LIKE"/>
    <property type="match status" value="1"/>
</dbReference>
<keyword evidence="9" id="KW-0411">Iron-sulfur</keyword>
<evidence type="ECO:0000256" key="10">
    <source>
        <dbReference type="ARBA" id="ARBA00047776"/>
    </source>
</evidence>
<evidence type="ECO:0000256" key="3">
    <source>
        <dbReference type="ARBA" id="ARBA00022630"/>
    </source>
</evidence>
<evidence type="ECO:0000256" key="5">
    <source>
        <dbReference type="ARBA" id="ARBA00022827"/>
    </source>
</evidence>
<keyword evidence="7" id="KW-0560">Oxidoreductase</keyword>
<evidence type="ECO:0000256" key="1">
    <source>
        <dbReference type="ARBA" id="ARBA00001974"/>
    </source>
</evidence>
<dbReference type="Pfam" id="PF00037">
    <property type="entry name" value="Fer4"/>
    <property type="match status" value="1"/>
</dbReference>
<name>A0ABU3WQH3_9NOCA</name>
<keyword evidence="8" id="KW-0408">Iron</keyword>
<dbReference type="InterPro" id="IPR036188">
    <property type="entry name" value="FAD/NAD-bd_sf"/>
</dbReference>
<reference evidence="12 13" key="1">
    <citation type="submission" date="2019-10" db="EMBL/GenBank/DDBJ databases">
        <title>Draft Genome Assembly of Rhodococcus zopfii DSM44189.</title>
        <authorList>
            <person name="Sutton J.M."/>
            <person name="Akob D.M."/>
            <person name="Bushman T.J."/>
        </authorList>
    </citation>
    <scope>NUCLEOTIDE SEQUENCE [LARGE SCALE GENOMIC DNA]</scope>
    <source>
        <strain evidence="12 13">DSM 44189</strain>
    </source>
</reference>
<accession>A0ABU3WQH3</accession>
<organism evidence="12 13">
    <name type="scientific">Rhodococcus zopfii</name>
    <dbReference type="NCBI Taxonomy" id="43772"/>
    <lineage>
        <taxon>Bacteria</taxon>
        <taxon>Bacillati</taxon>
        <taxon>Actinomycetota</taxon>
        <taxon>Actinomycetes</taxon>
        <taxon>Mycobacteriales</taxon>
        <taxon>Nocardiaceae</taxon>
        <taxon>Rhodococcus</taxon>
    </lineage>
</organism>